<dbReference type="PANTHER" id="PTHR30435">
    <property type="entry name" value="FLAGELLAR PROTEIN"/>
    <property type="match status" value="1"/>
</dbReference>
<feature type="domain" description="Flagellar basal body rod protein N-terminal" evidence="6">
    <location>
        <begin position="8"/>
        <end position="35"/>
    </location>
</feature>
<dbReference type="PANTHER" id="PTHR30435:SF2">
    <property type="entry name" value="FLAGELLAR BASAL-BODY ROD PROTEIN FLGC"/>
    <property type="match status" value="1"/>
</dbReference>
<keyword evidence="8" id="KW-0966">Cell projection</keyword>
<comment type="similarity">
    <text evidence="2">Belongs to the flagella basal body rod proteins family.</text>
</comment>
<keyword evidence="8" id="KW-0969">Cilium</keyword>
<dbReference type="InterPro" id="IPR001444">
    <property type="entry name" value="Flag_bb_rod_N"/>
</dbReference>
<dbReference type="InterPro" id="IPR006299">
    <property type="entry name" value="FlgC"/>
</dbReference>
<dbReference type="PROSITE" id="PS00588">
    <property type="entry name" value="FLAGELLA_BB_ROD"/>
    <property type="match status" value="1"/>
</dbReference>
<comment type="subcellular location">
    <subcellularLocation>
        <location evidence="1">Bacterial flagellum basal body</location>
    </subcellularLocation>
</comment>
<accession>A0A5J4L6A9</accession>
<reference evidence="8" key="1">
    <citation type="submission" date="2019-10" db="EMBL/GenBank/DDBJ databases">
        <title>Metagenomic sequencing of thiosulfate-disproportionating enrichment culture.</title>
        <authorList>
            <person name="Umezawa K."/>
            <person name="Kojima H."/>
            <person name="Fukui M."/>
        </authorList>
    </citation>
    <scope>NUCLEOTIDE SEQUENCE</scope>
    <source>
        <strain evidence="8">45J</strain>
    </source>
</reference>
<keyword evidence="4" id="KW-0975">Bacterial flagellum</keyword>
<evidence type="ECO:0000259" key="7">
    <source>
        <dbReference type="Pfam" id="PF06429"/>
    </source>
</evidence>
<evidence type="ECO:0000256" key="5">
    <source>
        <dbReference type="ARBA" id="ARBA00025933"/>
    </source>
</evidence>
<comment type="subunit">
    <text evidence="5">The basal body constitutes a major portion of the flagellar organelle and consists of four rings (L,P,S, and M) mounted on a central rod. The rod consists of about 26 subunits of FlgG in the distal portion, and FlgB, FlgC and FlgF are thought to build up the proximal portion of the rod with about 6 subunits each.</text>
</comment>
<name>A0A5J4L6A9_9ZZZZ</name>
<evidence type="ECO:0000256" key="1">
    <source>
        <dbReference type="ARBA" id="ARBA00004117"/>
    </source>
</evidence>
<comment type="caution">
    <text evidence="8">The sequence shown here is derived from an EMBL/GenBank/DDBJ whole genome shotgun (WGS) entry which is preliminary data.</text>
</comment>
<dbReference type="AlphaFoldDB" id="A0A5J4L6A9"/>
<evidence type="ECO:0000256" key="4">
    <source>
        <dbReference type="ARBA" id="ARBA00023143"/>
    </source>
</evidence>
<dbReference type="Pfam" id="PF00460">
    <property type="entry name" value="Flg_bb_rod"/>
    <property type="match status" value="1"/>
</dbReference>
<proteinExistence type="inferred from homology"/>
<organism evidence="8">
    <name type="scientific">hot springs metagenome</name>
    <dbReference type="NCBI Taxonomy" id="433727"/>
    <lineage>
        <taxon>unclassified sequences</taxon>
        <taxon>metagenomes</taxon>
        <taxon>ecological metagenomes</taxon>
    </lineage>
</organism>
<gene>
    <name evidence="8" type="ORF">A45J_2203</name>
</gene>
<evidence type="ECO:0000259" key="6">
    <source>
        <dbReference type="Pfam" id="PF00460"/>
    </source>
</evidence>
<dbReference type="InterPro" id="IPR019776">
    <property type="entry name" value="Flagellar_basal_body_rod_CS"/>
</dbReference>
<dbReference type="NCBIfam" id="TIGR01395">
    <property type="entry name" value="FlgC"/>
    <property type="match status" value="1"/>
</dbReference>
<dbReference type="Pfam" id="PF06429">
    <property type="entry name" value="Flg_bbr_C"/>
    <property type="match status" value="1"/>
</dbReference>
<evidence type="ECO:0000256" key="2">
    <source>
        <dbReference type="ARBA" id="ARBA00009677"/>
    </source>
</evidence>
<dbReference type="GO" id="GO:0030694">
    <property type="term" value="C:bacterial-type flagellum basal body, rod"/>
    <property type="evidence" value="ECO:0007669"/>
    <property type="project" value="InterPro"/>
</dbReference>
<keyword evidence="8" id="KW-0282">Flagellum</keyword>
<dbReference type="GO" id="GO:0071978">
    <property type="term" value="P:bacterial-type flagellum-dependent swarming motility"/>
    <property type="evidence" value="ECO:0007669"/>
    <property type="project" value="TreeGrafter"/>
</dbReference>
<evidence type="ECO:0000313" key="8">
    <source>
        <dbReference type="EMBL" id="GER94440.1"/>
    </source>
</evidence>
<dbReference type="EMBL" id="BLAB01000001">
    <property type="protein sequence ID" value="GER94440.1"/>
    <property type="molecule type" value="Genomic_DNA"/>
</dbReference>
<sequence length="135" mass="15308">MKEMFMPLKVSATALEAQKIRMNVIASNIANVNSTRTPEGGPYKRRDVVFESYMFDESSVGVNIPKIVEDQRPFKMVYDPSHPDANKDGYVSYPNINTIEETVNLISATRAYEANLTLINSYKEMFMKTLDITKA</sequence>
<evidence type="ECO:0000256" key="3">
    <source>
        <dbReference type="ARBA" id="ARBA00017941"/>
    </source>
</evidence>
<feature type="domain" description="Flagellar basal-body/hook protein C-terminal" evidence="7">
    <location>
        <begin position="88"/>
        <end position="131"/>
    </location>
</feature>
<protein>
    <recommendedName>
        <fullName evidence="3">Flagellar basal-body rod protein FlgC</fullName>
    </recommendedName>
</protein>
<dbReference type="InterPro" id="IPR010930">
    <property type="entry name" value="Flg_bb/hook_C_dom"/>
</dbReference>